<dbReference type="PANTHER" id="PTHR47739:SF1">
    <property type="entry name" value="TRNA1(VAL) (ADENINE(37)-N6)-METHYLTRANSFERASE"/>
    <property type="match status" value="1"/>
</dbReference>
<dbReference type="GO" id="GO:0005737">
    <property type="term" value="C:cytoplasm"/>
    <property type="evidence" value="ECO:0007669"/>
    <property type="project" value="UniProtKB-SubCell"/>
</dbReference>
<reference evidence="8 9" key="1">
    <citation type="submission" date="2011-08" db="EMBL/GenBank/DDBJ databases">
        <title>The Genome Sequence of Alistipes indistinctus YIT 12060.</title>
        <authorList>
            <consortium name="The Broad Institute Genome Sequencing Platform"/>
            <person name="Earl A."/>
            <person name="Ward D."/>
            <person name="Feldgarden M."/>
            <person name="Gevers D."/>
            <person name="Morotomi M."/>
            <person name="Young S.K."/>
            <person name="Zeng Q."/>
            <person name="Gargeya S."/>
            <person name="Fitzgerald M."/>
            <person name="Haas B."/>
            <person name="Abouelleil A."/>
            <person name="Alvarado L."/>
            <person name="Arachchi H.M."/>
            <person name="Berlin A."/>
            <person name="Brown A."/>
            <person name="Chapman S.B."/>
            <person name="Chen Z."/>
            <person name="Dunbar C."/>
            <person name="Freedman E."/>
            <person name="Gearin G."/>
            <person name="Gellesch M."/>
            <person name="Goldberg J."/>
            <person name="Griggs A."/>
            <person name="Gujja S."/>
            <person name="Heiman D."/>
            <person name="Howarth C."/>
            <person name="Larson L."/>
            <person name="Lui A."/>
            <person name="MacDonald P.J.P."/>
            <person name="Montmayeur A."/>
            <person name="Murphy C."/>
            <person name="Neiman D."/>
            <person name="Pearson M."/>
            <person name="Priest M."/>
            <person name="Roberts A."/>
            <person name="Saif S."/>
            <person name="Shea T."/>
            <person name="Shenoy N."/>
            <person name="Sisk P."/>
            <person name="Stolte C."/>
            <person name="Sykes S."/>
            <person name="Wortman J."/>
            <person name="Nusbaum C."/>
            <person name="Birren B."/>
        </authorList>
    </citation>
    <scope>NUCLEOTIDE SEQUENCE [LARGE SCALE GENOMIC DNA]</scope>
    <source>
        <strain evidence="8 9">YIT 12060</strain>
    </source>
</reference>
<evidence type="ECO:0000256" key="1">
    <source>
        <dbReference type="ARBA" id="ARBA00022490"/>
    </source>
</evidence>
<dbReference type="STRING" id="742725.HMPREF9450_01454"/>
<dbReference type="EC" id="2.1.1.223" evidence="6"/>
<keyword evidence="9" id="KW-1185">Reference proteome</keyword>
<dbReference type="Proteomes" id="UP000006008">
    <property type="component" value="Unassembled WGS sequence"/>
</dbReference>
<feature type="domain" description="Methyltransferase small" evidence="7">
    <location>
        <begin position="52"/>
        <end position="138"/>
    </location>
</feature>
<dbReference type="InterPro" id="IPR050210">
    <property type="entry name" value="tRNA_Adenine-N(6)_MTase"/>
</dbReference>
<organism evidence="8 9">
    <name type="scientific">Alistipes indistinctus YIT 12060</name>
    <dbReference type="NCBI Taxonomy" id="742725"/>
    <lineage>
        <taxon>Bacteria</taxon>
        <taxon>Pseudomonadati</taxon>
        <taxon>Bacteroidota</taxon>
        <taxon>Bacteroidia</taxon>
        <taxon>Bacteroidales</taxon>
        <taxon>Rikenellaceae</taxon>
        <taxon>Alistipes</taxon>
    </lineage>
</organism>
<evidence type="ECO:0000313" key="9">
    <source>
        <dbReference type="Proteomes" id="UP000006008"/>
    </source>
</evidence>
<dbReference type="EMBL" id="ADLD01000013">
    <property type="protein sequence ID" value="EHB91405.1"/>
    <property type="molecule type" value="Genomic_DNA"/>
</dbReference>
<keyword evidence="2 6" id="KW-0489">Methyltransferase</keyword>
<dbReference type="SUPFAM" id="SSF53335">
    <property type="entry name" value="S-adenosyl-L-methionine-dependent methyltransferases"/>
    <property type="match status" value="1"/>
</dbReference>
<dbReference type="InterPro" id="IPR002052">
    <property type="entry name" value="DNA_methylase_N6_adenine_CS"/>
</dbReference>
<dbReference type="InterPro" id="IPR022882">
    <property type="entry name" value="tRNA_adenine-N6_MeTrfase"/>
</dbReference>
<evidence type="ECO:0000313" key="8">
    <source>
        <dbReference type="EMBL" id="EHB91405.1"/>
    </source>
</evidence>
<sequence>MLHDMGNSYFSFKQFTVSQARSAMRVGTDGVLLGAWCDLCFSAEIMVAEGAEQTPWRILDVGTGTGVIALMAAQRVQHAQVDAVEPDEGSCLDAAQNFAGSPWSGRLRLYRTTLQEYVALVRGTVLYDRIVSNPPYFVDSLQSPDPGRNAGRHTVSLSYGELIEGVLALLAERGLFAVILPVHEGAVFEQMALERGLHVVRKLQVQTKPDVPAKRVLMEFARCQAPLRFATLVMETGRPQEYSEAYRGLTRDFYLKF</sequence>
<keyword evidence="5 6" id="KW-0819">tRNA processing</keyword>
<evidence type="ECO:0000256" key="2">
    <source>
        <dbReference type="ARBA" id="ARBA00022603"/>
    </source>
</evidence>
<dbReference type="Pfam" id="PF05175">
    <property type="entry name" value="MTS"/>
    <property type="match status" value="1"/>
</dbReference>
<protein>
    <recommendedName>
        <fullName evidence="6">tRNA1(Val) (adenine(37)-N6)-methyltransferase</fullName>
        <ecNumber evidence="6">2.1.1.223</ecNumber>
    </recommendedName>
    <alternativeName>
        <fullName evidence="6">tRNA m6A37 methyltransferase</fullName>
    </alternativeName>
</protein>
<proteinExistence type="inferred from homology"/>
<gene>
    <name evidence="8" type="ORF">HMPREF9450_01454</name>
</gene>
<dbReference type="eggNOG" id="COG4123">
    <property type="taxonomic scope" value="Bacteria"/>
</dbReference>
<dbReference type="PATRIC" id="fig|742725.3.peg.1541"/>
<dbReference type="PRINTS" id="PR00507">
    <property type="entry name" value="N12N6MTFRASE"/>
</dbReference>
<dbReference type="Gene3D" id="3.40.50.150">
    <property type="entry name" value="Vaccinia Virus protein VP39"/>
    <property type="match status" value="1"/>
</dbReference>
<evidence type="ECO:0000256" key="5">
    <source>
        <dbReference type="ARBA" id="ARBA00022694"/>
    </source>
</evidence>
<evidence type="ECO:0000256" key="4">
    <source>
        <dbReference type="ARBA" id="ARBA00022691"/>
    </source>
</evidence>
<comment type="catalytic activity">
    <reaction evidence="6">
        <text>adenosine(37) in tRNA1(Val) + S-adenosyl-L-methionine = N(6)-methyladenosine(37) in tRNA1(Val) + S-adenosyl-L-homocysteine + H(+)</text>
        <dbReference type="Rhea" id="RHEA:43160"/>
        <dbReference type="Rhea" id="RHEA-COMP:10369"/>
        <dbReference type="Rhea" id="RHEA-COMP:10370"/>
        <dbReference type="ChEBI" id="CHEBI:15378"/>
        <dbReference type="ChEBI" id="CHEBI:57856"/>
        <dbReference type="ChEBI" id="CHEBI:59789"/>
        <dbReference type="ChEBI" id="CHEBI:74411"/>
        <dbReference type="ChEBI" id="CHEBI:74449"/>
        <dbReference type="EC" id="2.1.1.223"/>
    </reaction>
</comment>
<dbReference type="GO" id="GO:0008033">
    <property type="term" value="P:tRNA processing"/>
    <property type="evidence" value="ECO:0007669"/>
    <property type="project" value="UniProtKB-UniRule"/>
</dbReference>
<dbReference type="PROSITE" id="PS00092">
    <property type="entry name" value="N6_MTASE"/>
    <property type="match status" value="1"/>
</dbReference>
<accession>G5H9Y9</accession>
<comment type="caution">
    <text evidence="8">The sequence shown here is derived from an EMBL/GenBank/DDBJ whole genome shotgun (WGS) entry which is preliminary data.</text>
</comment>
<name>G5H9Y9_9BACT</name>
<dbReference type="AlphaFoldDB" id="G5H9Y9"/>
<dbReference type="HAMAP" id="MF_01872">
    <property type="entry name" value="tRNA_methyltr_YfiC"/>
    <property type="match status" value="1"/>
</dbReference>
<evidence type="ECO:0000256" key="6">
    <source>
        <dbReference type="HAMAP-Rule" id="MF_01872"/>
    </source>
</evidence>
<comment type="function">
    <text evidence="6">Specifically methylates the adenine in position 37 of tRNA(1)(Val) (anticodon cmo5UAC).</text>
</comment>
<keyword evidence="4 6" id="KW-0949">S-adenosyl-L-methionine</keyword>
<evidence type="ECO:0000256" key="3">
    <source>
        <dbReference type="ARBA" id="ARBA00022679"/>
    </source>
</evidence>
<dbReference type="GO" id="GO:0016430">
    <property type="term" value="F:tRNA (adenine-N6)-methyltransferase activity"/>
    <property type="evidence" value="ECO:0007669"/>
    <property type="project" value="UniProtKB-UniRule"/>
</dbReference>
<comment type="similarity">
    <text evidence="6">Belongs to the methyltransferase superfamily. tRNA (adenine-N(6)-)-methyltransferase family.</text>
</comment>
<dbReference type="HOGENOM" id="CLU_061983_0_0_10"/>
<keyword evidence="3 6" id="KW-0808">Transferase</keyword>
<dbReference type="PANTHER" id="PTHR47739">
    <property type="entry name" value="TRNA1(VAL) (ADENINE(37)-N6)-METHYLTRANSFERASE"/>
    <property type="match status" value="1"/>
</dbReference>
<evidence type="ECO:0000259" key="7">
    <source>
        <dbReference type="Pfam" id="PF05175"/>
    </source>
</evidence>
<comment type="subcellular location">
    <subcellularLocation>
        <location evidence="6">Cytoplasm</location>
    </subcellularLocation>
</comment>
<dbReference type="GO" id="GO:0003676">
    <property type="term" value="F:nucleic acid binding"/>
    <property type="evidence" value="ECO:0007669"/>
    <property type="project" value="InterPro"/>
</dbReference>
<dbReference type="InterPro" id="IPR029063">
    <property type="entry name" value="SAM-dependent_MTases_sf"/>
</dbReference>
<dbReference type="GO" id="GO:0032259">
    <property type="term" value="P:methylation"/>
    <property type="evidence" value="ECO:0007669"/>
    <property type="project" value="UniProtKB-KW"/>
</dbReference>
<dbReference type="InterPro" id="IPR007848">
    <property type="entry name" value="Small_mtfrase_dom"/>
</dbReference>
<dbReference type="CDD" id="cd02440">
    <property type="entry name" value="AdoMet_MTases"/>
    <property type="match status" value="1"/>
</dbReference>
<keyword evidence="1 6" id="KW-0963">Cytoplasm</keyword>